<evidence type="ECO:0000256" key="11">
    <source>
        <dbReference type="SAM" id="Phobius"/>
    </source>
</evidence>
<reference evidence="14" key="1">
    <citation type="submission" date="2025-08" db="UniProtKB">
        <authorList>
            <consortium name="RefSeq"/>
        </authorList>
    </citation>
    <scope>IDENTIFICATION</scope>
    <source>
        <tissue evidence="14">Blood</tissue>
    </source>
</reference>
<evidence type="ECO:0000256" key="8">
    <source>
        <dbReference type="ARBA" id="ARBA00023180"/>
    </source>
</evidence>
<evidence type="ECO:0000256" key="9">
    <source>
        <dbReference type="ARBA" id="ARBA00023182"/>
    </source>
</evidence>
<organism evidence="13 14">
    <name type="scientific">Pantherophis guttatus</name>
    <name type="common">Corn snake</name>
    <name type="synonym">Elaphe guttata</name>
    <dbReference type="NCBI Taxonomy" id="94885"/>
    <lineage>
        <taxon>Eukaryota</taxon>
        <taxon>Metazoa</taxon>
        <taxon>Chordata</taxon>
        <taxon>Craniata</taxon>
        <taxon>Vertebrata</taxon>
        <taxon>Euteleostomi</taxon>
        <taxon>Lepidosauria</taxon>
        <taxon>Squamata</taxon>
        <taxon>Bifurcata</taxon>
        <taxon>Unidentata</taxon>
        <taxon>Episquamata</taxon>
        <taxon>Toxicofera</taxon>
        <taxon>Serpentes</taxon>
        <taxon>Colubroidea</taxon>
        <taxon>Colubridae</taxon>
        <taxon>Colubrinae</taxon>
        <taxon>Pantherophis</taxon>
    </lineage>
</organism>
<keyword evidence="9" id="KW-0491">MHC II</keyword>
<dbReference type="Pfam" id="PF00969">
    <property type="entry name" value="MHC_II_beta"/>
    <property type="match status" value="2"/>
</dbReference>
<dbReference type="InterPro" id="IPR000353">
    <property type="entry name" value="MHC_II_b_N"/>
</dbReference>
<dbReference type="InterPro" id="IPR013783">
    <property type="entry name" value="Ig-like_fold"/>
</dbReference>
<dbReference type="Gene3D" id="3.10.320.10">
    <property type="entry name" value="Class II Histocompatibility Antigen, M Beta Chain, Chain B, domain 1"/>
    <property type="match status" value="2"/>
</dbReference>
<keyword evidence="2 11" id="KW-0812">Transmembrane</keyword>
<feature type="domain" description="Ig-like" evidence="12">
    <location>
        <begin position="428"/>
        <end position="516"/>
    </location>
</feature>
<evidence type="ECO:0000256" key="6">
    <source>
        <dbReference type="ARBA" id="ARBA00023136"/>
    </source>
</evidence>
<dbReference type="Proteomes" id="UP001652622">
    <property type="component" value="Unplaced"/>
</dbReference>
<dbReference type="SUPFAM" id="SSF48726">
    <property type="entry name" value="Immunoglobulin"/>
    <property type="match status" value="2"/>
</dbReference>
<dbReference type="InterPro" id="IPR011162">
    <property type="entry name" value="MHC_I/II-like_Ag-recog"/>
</dbReference>
<gene>
    <name evidence="14" type="primary">LOC117656838</name>
</gene>
<evidence type="ECO:0000313" key="13">
    <source>
        <dbReference type="Proteomes" id="UP001652622"/>
    </source>
</evidence>
<feature type="transmembrane region" description="Helical" evidence="11">
    <location>
        <begin position="286"/>
        <end position="308"/>
    </location>
</feature>
<evidence type="ECO:0000313" key="14">
    <source>
        <dbReference type="RefSeq" id="XP_060546034.1"/>
    </source>
</evidence>
<dbReference type="PANTHER" id="PTHR19944:SF99">
    <property type="entry name" value="HLA CLASS II HISTOCOMPATIBILITY ANTIGEN, DRB1 BETA CHAIN"/>
    <property type="match status" value="1"/>
</dbReference>
<keyword evidence="8" id="KW-0325">Glycoprotein</keyword>
<evidence type="ECO:0000256" key="2">
    <source>
        <dbReference type="ARBA" id="ARBA00022692"/>
    </source>
</evidence>
<dbReference type="InterPro" id="IPR014745">
    <property type="entry name" value="MHC_II_a/b_N"/>
</dbReference>
<feature type="domain" description="Ig-like" evidence="12">
    <location>
        <begin position="183"/>
        <end position="271"/>
    </location>
</feature>
<dbReference type="GeneID" id="117656838"/>
<dbReference type="PANTHER" id="PTHR19944">
    <property type="entry name" value="MHC CLASS II-RELATED"/>
    <property type="match status" value="1"/>
</dbReference>
<dbReference type="Gene3D" id="2.60.40.10">
    <property type="entry name" value="Immunoglobulins"/>
    <property type="match status" value="2"/>
</dbReference>
<evidence type="ECO:0000256" key="1">
    <source>
        <dbReference type="ARBA" id="ARBA00004479"/>
    </source>
</evidence>
<dbReference type="SMART" id="SM00407">
    <property type="entry name" value="IGc1"/>
    <property type="match status" value="2"/>
</dbReference>
<name>A0ABM3ZCD5_PANGU</name>
<dbReference type="Pfam" id="PF07654">
    <property type="entry name" value="C1-set"/>
    <property type="match status" value="2"/>
</dbReference>
<dbReference type="SUPFAM" id="SSF54452">
    <property type="entry name" value="MHC antigen-recognition domain"/>
    <property type="match status" value="2"/>
</dbReference>
<evidence type="ECO:0000256" key="10">
    <source>
        <dbReference type="SAM" id="MobiDB-lite"/>
    </source>
</evidence>
<dbReference type="RefSeq" id="XP_060546034.1">
    <property type="nucleotide sequence ID" value="XM_060690051.1"/>
</dbReference>
<dbReference type="InterPro" id="IPR050160">
    <property type="entry name" value="MHC/Immunoglobulin"/>
</dbReference>
<feature type="transmembrane region" description="Helical" evidence="11">
    <location>
        <begin position="531"/>
        <end position="553"/>
    </location>
</feature>
<evidence type="ECO:0000256" key="4">
    <source>
        <dbReference type="ARBA" id="ARBA00022989"/>
    </source>
</evidence>
<evidence type="ECO:0000256" key="7">
    <source>
        <dbReference type="ARBA" id="ARBA00023157"/>
    </source>
</evidence>
<protein>
    <submittedName>
        <fullName evidence="14">Uncharacterized protein LOC117656838</fullName>
    </submittedName>
</protein>
<dbReference type="PROSITE" id="PS00290">
    <property type="entry name" value="IG_MHC"/>
    <property type="match status" value="2"/>
</dbReference>
<dbReference type="InterPro" id="IPR007110">
    <property type="entry name" value="Ig-like_dom"/>
</dbReference>
<evidence type="ECO:0000259" key="12">
    <source>
        <dbReference type="PROSITE" id="PS50835"/>
    </source>
</evidence>
<keyword evidence="7" id="KW-1015">Disulfide bond</keyword>
<keyword evidence="3" id="KW-0391">Immunity</keyword>
<dbReference type="InterPro" id="IPR003006">
    <property type="entry name" value="Ig/MHC_CS"/>
</dbReference>
<evidence type="ECO:0000256" key="5">
    <source>
        <dbReference type="ARBA" id="ARBA00023130"/>
    </source>
</evidence>
<evidence type="ECO:0000256" key="3">
    <source>
        <dbReference type="ARBA" id="ARBA00022859"/>
    </source>
</evidence>
<keyword evidence="6 11" id="KW-0472">Membrane</keyword>
<sequence length="569" mass="63820">MTLQKGGFPLVLLLFEDSPSSEVRGKLLPPSRPSDSSSGAGSVFLPPLGRLWGASMALAGLPLMLLLGALARIPGSEGGEETPAHFLHQRKAECLFLNGTQRVRYLFRRFYDRQEIDRFDSDLGKFVAVTPLGQPAVDRWNRDEQLLQLMKAEVDRLCRHNYRVNSYQAPKREERAIGRRTKPTVTISPTKMEPSSPNTILLCTATGFYPVEIEIQWLKNGRLEEEGVAFGEELQNGDWTYQLQVMLETQPQRGDVYTCKVEHASLEAPITVQWEPRSSSSARSKLWTGIMGAVIGVAFLAVGLFSYLKSKKATPIQPPAATPIRPPAANFLYQWKHECRFLNGTQRVRFLLRYFYDRQEIAFFDSDRGKFVAVTPLGQADVDKWNRDEHFMQIVKAQVDSVCRINYRALNFEAAKVEERLIGRRAKPTVSISPTKMEPSSPNTILLCTATGFYPVEIEVQWLKNGQPEEEGVAFGEELQNGDWTYQLQVMLETQPQRGDVYACKVGHASLEAPITIQWEPRSSSSSRSKLWTGIMGAVIGVAFLAVGLFSYLKSKKATPIQPPAALMN</sequence>
<comment type="subcellular location">
    <subcellularLocation>
        <location evidence="1">Membrane</location>
        <topology evidence="1">Single-pass type I membrane protein</topology>
    </subcellularLocation>
</comment>
<keyword evidence="5" id="KW-1064">Adaptive immunity</keyword>
<dbReference type="InterPro" id="IPR036179">
    <property type="entry name" value="Ig-like_dom_sf"/>
</dbReference>
<dbReference type="PROSITE" id="PS50835">
    <property type="entry name" value="IG_LIKE"/>
    <property type="match status" value="2"/>
</dbReference>
<proteinExistence type="predicted"/>
<keyword evidence="13" id="KW-1185">Reference proteome</keyword>
<keyword evidence="4 11" id="KW-1133">Transmembrane helix</keyword>
<dbReference type="InterPro" id="IPR003597">
    <property type="entry name" value="Ig_C1-set"/>
</dbReference>
<accession>A0ABM3ZCD5</accession>
<feature type="region of interest" description="Disordered" evidence="10">
    <location>
        <begin position="21"/>
        <end position="40"/>
    </location>
</feature>
<dbReference type="SMART" id="SM00921">
    <property type="entry name" value="MHC_II_beta"/>
    <property type="match status" value="2"/>
</dbReference>